<protein>
    <submittedName>
        <fullName evidence="3">Uncharacterized protein</fullName>
    </submittedName>
</protein>
<keyword evidence="2" id="KW-0732">Signal</keyword>
<evidence type="ECO:0000313" key="3">
    <source>
        <dbReference type="EMBL" id="KAF1754763.1"/>
    </source>
</evidence>
<evidence type="ECO:0000256" key="2">
    <source>
        <dbReference type="SAM" id="SignalP"/>
    </source>
</evidence>
<comment type="caution">
    <text evidence="3">The sequence shown here is derived from an EMBL/GenBank/DDBJ whole genome shotgun (WGS) entry which is preliminary data.</text>
</comment>
<proteinExistence type="predicted"/>
<dbReference type="Proteomes" id="UP000483820">
    <property type="component" value="Chromosome V"/>
</dbReference>
<dbReference type="CTD" id="78777204"/>
<dbReference type="GeneID" id="78777204"/>
<keyword evidence="1" id="KW-1133">Transmembrane helix</keyword>
<feature type="transmembrane region" description="Helical" evidence="1">
    <location>
        <begin position="33"/>
        <end position="57"/>
    </location>
</feature>
<accession>A0A6A5GJ92</accession>
<feature type="signal peptide" evidence="2">
    <location>
        <begin position="1"/>
        <end position="20"/>
    </location>
</feature>
<keyword evidence="1" id="KW-0812">Transmembrane</keyword>
<organism evidence="3 4">
    <name type="scientific">Caenorhabditis remanei</name>
    <name type="common">Caenorhabditis vulgaris</name>
    <dbReference type="NCBI Taxonomy" id="31234"/>
    <lineage>
        <taxon>Eukaryota</taxon>
        <taxon>Metazoa</taxon>
        <taxon>Ecdysozoa</taxon>
        <taxon>Nematoda</taxon>
        <taxon>Chromadorea</taxon>
        <taxon>Rhabditida</taxon>
        <taxon>Rhabditina</taxon>
        <taxon>Rhabditomorpha</taxon>
        <taxon>Rhabditoidea</taxon>
        <taxon>Rhabditidae</taxon>
        <taxon>Peloderinae</taxon>
        <taxon>Caenorhabditis</taxon>
    </lineage>
</organism>
<evidence type="ECO:0000313" key="4">
    <source>
        <dbReference type="Proteomes" id="UP000483820"/>
    </source>
</evidence>
<evidence type="ECO:0000256" key="1">
    <source>
        <dbReference type="SAM" id="Phobius"/>
    </source>
</evidence>
<sequence>MYSWILLFLLANFFWIHIDAVEQVTLTPEGRQVAAWVIVLGVIGGIAVSASIAGGIFMMNRRRANEVLVVR</sequence>
<dbReference type="KEGG" id="crq:GCK72_021327"/>
<dbReference type="EMBL" id="WUAV01000005">
    <property type="protein sequence ID" value="KAF1754763.1"/>
    <property type="molecule type" value="Genomic_DNA"/>
</dbReference>
<feature type="chain" id="PRO_5025562709" evidence="2">
    <location>
        <begin position="21"/>
        <end position="71"/>
    </location>
</feature>
<keyword evidence="1" id="KW-0472">Membrane</keyword>
<name>A0A6A5GJ92_CAERE</name>
<dbReference type="RefSeq" id="XP_053583103.1">
    <property type="nucleotide sequence ID" value="XM_053734190.1"/>
</dbReference>
<dbReference type="AlphaFoldDB" id="A0A6A5GJ92"/>
<gene>
    <name evidence="3" type="ORF">GCK72_021327</name>
</gene>
<reference evidence="3 4" key="1">
    <citation type="submission" date="2019-12" db="EMBL/GenBank/DDBJ databases">
        <title>Chromosome-level assembly of the Caenorhabditis remanei genome.</title>
        <authorList>
            <person name="Teterina A.A."/>
            <person name="Willis J.H."/>
            <person name="Phillips P.C."/>
        </authorList>
    </citation>
    <scope>NUCLEOTIDE SEQUENCE [LARGE SCALE GENOMIC DNA]</scope>
    <source>
        <strain evidence="3 4">PX506</strain>
        <tissue evidence="3">Whole organism</tissue>
    </source>
</reference>